<name>A0A7X3SKU2_9FIRM</name>
<evidence type="ECO:0000313" key="4">
    <source>
        <dbReference type="EMBL" id="MXP77847.1"/>
    </source>
</evidence>
<organism evidence="4 5">
    <name type="scientific">Sporofaciens musculi</name>
    <dbReference type="NCBI Taxonomy" id="2681861"/>
    <lineage>
        <taxon>Bacteria</taxon>
        <taxon>Bacillati</taxon>
        <taxon>Bacillota</taxon>
        <taxon>Clostridia</taxon>
        <taxon>Lachnospirales</taxon>
        <taxon>Lachnospiraceae</taxon>
        <taxon>Sporofaciens</taxon>
    </lineage>
</organism>
<dbReference type="EMBL" id="WUQX01000001">
    <property type="protein sequence ID" value="MXP77847.1"/>
    <property type="molecule type" value="Genomic_DNA"/>
</dbReference>
<evidence type="ECO:0000313" key="5">
    <source>
        <dbReference type="Proteomes" id="UP000460412"/>
    </source>
</evidence>
<keyword evidence="2" id="KW-0812">Transmembrane</keyword>
<dbReference type="Proteomes" id="UP000460412">
    <property type="component" value="Unassembled WGS sequence"/>
</dbReference>
<evidence type="ECO:0000259" key="3">
    <source>
        <dbReference type="Pfam" id="PF04536"/>
    </source>
</evidence>
<proteinExistence type="predicted"/>
<protein>
    <recommendedName>
        <fullName evidence="3">TPM domain-containing protein</fullName>
    </recommendedName>
</protein>
<accession>A0A7X3SKU2</accession>
<dbReference type="Gene3D" id="3.10.310.50">
    <property type="match status" value="1"/>
</dbReference>
<feature type="region of interest" description="Disordered" evidence="1">
    <location>
        <begin position="236"/>
        <end position="260"/>
    </location>
</feature>
<sequence length="260" mass="29075">MDLQFGRRLECYMYLLGGNTPSFQGWVQDDAGLLSSEEEDALEEECARVSRQYNTGVYIITTPDFGGGDIKDWQSRIFTEYGLGTESSGSGVMLAISMAKRDWGLVGFGAAQEAFTTYGRERLGEKILDDLSDGEFYDAFERYVSMAEDYLTAAEKGKPYTEEHPYGEGWRIPTIIGLSFLLSFCVSLGVVLSWKKSMNTRVLRNGAMEYMRAGSFQLYNQTDRFLYHTVTRTKRQTENHSSDSGSSGMHSSSSGTSGKF</sequence>
<evidence type="ECO:0000256" key="2">
    <source>
        <dbReference type="SAM" id="Phobius"/>
    </source>
</evidence>
<feature type="domain" description="TPM" evidence="3">
    <location>
        <begin position="27"/>
        <end position="149"/>
    </location>
</feature>
<dbReference type="RefSeq" id="WP_159753551.1">
    <property type="nucleotide sequence ID" value="NZ_WUQX01000001.1"/>
</dbReference>
<evidence type="ECO:0000256" key="1">
    <source>
        <dbReference type="SAM" id="MobiDB-lite"/>
    </source>
</evidence>
<keyword evidence="2" id="KW-0472">Membrane</keyword>
<feature type="compositionally biased region" description="Low complexity" evidence="1">
    <location>
        <begin position="242"/>
        <end position="260"/>
    </location>
</feature>
<keyword evidence="2" id="KW-1133">Transmembrane helix</keyword>
<gene>
    <name evidence="4" type="ORF">GN277_21585</name>
</gene>
<comment type="caution">
    <text evidence="4">The sequence shown here is derived from an EMBL/GenBank/DDBJ whole genome shotgun (WGS) entry which is preliminary data.</text>
</comment>
<feature type="transmembrane region" description="Helical" evidence="2">
    <location>
        <begin position="175"/>
        <end position="194"/>
    </location>
</feature>
<dbReference type="AlphaFoldDB" id="A0A7X3SKU2"/>
<reference evidence="4 5" key="1">
    <citation type="submission" date="2019-12" db="EMBL/GenBank/DDBJ databases">
        <title>Sporaefaciens musculi gen. nov., sp. nov., a novel bacterium isolated from the caecum of an obese mouse.</title>
        <authorList>
            <person name="Rasmussen T.S."/>
            <person name="Streidl T."/>
            <person name="Hitch T.C.A."/>
            <person name="Wortmann E."/>
            <person name="Deptula P."/>
            <person name="Hansen M."/>
            <person name="Nielsen D.S."/>
            <person name="Clavel T."/>
            <person name="Vogensen F.K."/>
        </authorList>
    </citation>
    <scope>NUCLEOTIDE SEQUENCE [LARGE SCALE GENOMIC DNA]</scope>
    <source>
        <strain evidence="4 5">WCA-9-b2</strain>
    </source>
</reference>
<dbReference type="Pfam" id="PF04536">
    <property type="entry name" value="TPM_phosphatase"/>
    <property type="match status" value="1"/>
</dbReference>
<dbReference type="InterPro" id="IPR007621">
    <property type="entry name" value="TPM_dom"/>
</dbReference>
<keyword evidence="5" id="KW-1185">Reference proteome</keyword>